<feature type="transmembrane region" description="Helical" evidence="1">
    <location>
        <begin position="41"/>
        <end position="62"/>
    </location>
</feature>
<dbReference type="HOGENOM" id="CLU_2717627_0_0_6"/>
<keyword evidence="1" id="KW-0472">Membrane</keyword>
<dbReference type="STRING" id="351348.Maqu_0244"/>
<gene>
    <name evidence="2" type="ordered locus">Maqu_0244</name>
</gene>
<name>A1TX81_MARN8</name>
<proteinExistence type="predicted"/>
<keyword evidence="1" id="KW-1133">Transmembrane helix</keyword>
<organism evidence="2 3">
    <name type="scientific">Marinobacter nauticus (strain ATCC 700491 / DSM 11845 / VT8)</name>
    <name type="common">Marinobacter aquaeolei</name>
    <dbReference type="NCBI Taxonomy" id="351348"/>
    <lineage>
        <taxon>Bacteria</taxon>
        <taxon>Pseudomonadati</taxon>
        <taxon>Pseudomonadota</taxon>
        <taxon>Gammaproteobacteria</taxon>
        <taxon>Pseudomonadales</taxon>
        <taxon>Marinobacteraceae</taxon>
        <taxon>Marinobacter</taxon>
    </lineage>
</organism>
<keyword evidence="1" id="KW-0812">Transmembrane</keyword>
<dbReference type="EMBL" id="CP000514">
    <property type="protein sequence ID" value="ABM17350.1"/>
    <property type="molecule type" value="Genomic_DNA"/>
</dbReference>
<dbReference type="KEGG" id="maq:Maqu_0244"/>
<reference evidence="3" key="1">
    <citation type="journal article" date="2011" name="Appl. Environ. Microbiol.">
        <title>Genomic potential of Marinobacter aquaeolei, a biogeochemical 'opportunitroph'.</title>
        <authorList>
            <person name="Singer E."/>
            <person name="Webb E.A."/>
            <person name="Nelson W.C."/>
            <person name="Heidelberg J.F."/>
            <person name="Ivanova N."/>
            <person name="Pati A."/>
            <person name="Edwards K.J."/>
        </authorList>
    </citation>
    <scope>NUCLEOTIDE SEQUENCE [LARGE SCALE GENOMIC DNA]</scope>
    <source>
        <strain evidence="3">ATCC 700491 / DSM 11845 / VT8</strain>
    </source>
</reference>
<dbReference type="Proteomes" id="UP000000998">
    <property type="component" value="Chromosome"/>
</dbReference>
<dbReference type="AlphaFoldDB" id="A1TX81"/>
<evidence type="ECO:0000313" key="3">
    <source>
        <dbReference type="Proteomes" id="UP000000998"/>
    </source>
</evidence>
<feature type="transmembrane region" description="Helical" evidence="1">
    <location>
        <begin position="12"/>
        <end position="35"/>
    </location>
</feature>
<protein>
    <submittedName>
        <fullName evidence="2">Uncharacterized protein</fullName>
    </submittedName>
</protein>
<sequence length="72" mass="7497" precursor="true">MSSMSLIVFPEALSTSVMVFLLMASAVTSMITATLGAGGGVLLLVLMASWLPPAAIIPVHGIGGPFRHCLRW</sequence>
<evidence type="ECO:0000313" key="2">
    <source>
        <dbReference type="EMBL" id="ABM17350.1"/>
    </source>
</evidence>
<accession>A1TX81</accession>
<evidence type="ECO:0000256" key="1">
    <source>
        <dbReference type="SAM" id="Phobius"/>
    </source>
</evidence>